<evidence type="ECO:0000313" key="3">
    <source>
        <dbReference type="Proteomes" id="UP001059893"/>
    </source>
</evidence>
<dbReference type="Proteomes" id="UP001059893">
    <property type="component" value="Unassembled WGS sequence"/>
</dbReference>
<reference evidence="2" key="1">
    <citation type="submission" date="2021-01" db="EMBL/GenBank/DDBJ databases">
        <title>Deciphering the adaptive evolutionary patterns associated with biogeogrpahic diversity in the finger millet blast pathogen Magnaporthe oryzae in Eastern Africa.</title>
        <authorList>
            <person name="Onyema G."/>
            <person name="Shittu T.A."/>
            <person name="Dodsworth S."/>
            <person name="Devilliers S."/>
            <person name="Muthumeenakshi S."/>
            <person name="Sreenivasaprasad S."/>
        </authorList>
    </citation>
    <scope>NUCLEOTIDE SEQUENCE</scope>
    <source>
        <strain evidence="2">D15/s37</strain>
    </source>
</reference>
<evidence type="ECO:0000313" key="2">
    <source>
        <dbReference type="EMBL" id="KAI6303708.1"/>
    </source>
</evidence>
<proteinExistence type="predicted"/>
<evidence type="ECO:0000256" key="1">
    <source>
        <dbReference type="SAM" id="MobiDB-lite"/>
    </source>
</evidence>
<gene>
    <name evidence="2" type="ORF">MCOR33_001230</name>
</gene>
<dbReference type="EMBL" id="JABSND010000011">
    <property type="protein sequence ID" value="KAI6303708.1"/>
    <property type="molecule type" value="Genomic_DNA"/>
</dbReference>
<keyword evidence="3" id="KW-1185">Reference proteome</keyword>
<accession>A0ABQ8NY12</accession>
<sequence length="377" mass="41019">MNRTSSKRAPGPDTAATAAPTRQCTPDGSDANDDRVSALVAPLGGSIHSPEQQSVGYMLCQGHNSEYLANYISEIALWLDMFDSQRAFGVQVPLLARSTPALILELYQEAIRLVGSLLEIRDPSVVPICTILCVMEMMSVSAQDLCGALISDGTQSTLVPLSQLAPSVAIGNPQGVATLFCASKDPDMYANYAVYLCSKACGLIASRTQFSELGKTNGCDDSEYTDQWLRLWAELQRCIDERPVDILPIQVVEASESSPSPHIISSLGCYFINSTLPYSMSIAFRHSAFSRTARSSERSSRLASLPRQAHMWHLADKPHQGCLNNAIQSLWLAGHLMSHPVEHKVVVELIRYIEATTGWGTSCRIPDLKVALGFGVE</sequence>
<comment type="caution">
    <text evidence="2">The sequence shown here is derived from an EMBL/GenBank/DDBJ whole genome shotgun (WGS) entry which is preliminary data.</text>
</comment>
<feature type="region of interest" description="Disordered" evidence="1">
    <location>
        <begin position="1"/>
        <end position="32"/>
    </location>
</feature>
<name>A0ABQ8NY12_PYRGI</name>
<feature type="compositionally biased region" description="Low complexity" evidence="1">
    <location>
        <begin position="9"/>
        <end position="21"/>
    </location>
</feature>
<organism evidence="2 3">
    <name type="scientific">Pyricularia grisea</name>
    <name type="common">Crabgrass-specific blast fungus</name>
    <name type="synonym">Magnaporthe grisea</name>
    <dbReference type="NCBI Taxonomy" id="148305"/>
    <lineage>
        <taxon>Eukaryota</taxon>
        <taxon>Fungi</taxon>
        <taxon>Dikarya</taxon>
        <taxon>Ascomycota</taxon>
        <taxon>Pezizomycotina</taxon>
        <taxon>Sordariomycetes</taxon>
        <taxon>Sordariomycetidae</taxon>
        <taxon>Magnaporthales</taxon>
        <taxon>Pyriculariaceae</taxon>
        <taxon>Pyricularia</taxon>
    </lineage>
</organism>
<protein>
    <submittedName>
        <fullName evidence="2">Uncharacterized protein</fullName>
    </submittedName>
</protein>